<dbReference type="PANTHER" id="PTHR16861">
    <property type="entry name" value="GLYCOPROTEIN 38"/>
    <property type="match status" value="1"/>
</dbReference>
<feature type="region of interest" description="Disordered" evidence="1">
    <location>
        <begin position="160"/>
        <end position="190"/>
    </location>
</feature>
<organism evidence="4 5">
    <name type="scientific">Mycena sanguinolenta</name>
    <dbReference type="NCBI Taxonomy" id="230812"/>
    <lineage>
        <taxon>Eukaryota</taxon>
        <taxon>Fungi</taxon>
        <taxon>Dikarya</taxon>
        <taxon>Basidiomycota</taxon>
        <taxon>Agaricomycotina</taxon>
        <taxon>Agaricomycetes</taxon>
        <taxon>Agaricomycetidae</taxon>
        <taxon>Agaricales</taxon>
        <taxon>Marasmiineae</taxon>
        <taxon>Mycenaceae</taxon>
        <taxon>Mycena</taxon>
    </lineage>
</organism>
<keyword evidence="2" id="KW-0472">Membrane</keyword>
<comment type="caution">
    <text evidence="4">The sequence shown here is derived from an EMBL/GenBank/DDBJ whole genome shotgun (WGS) entry which is preliminary data.</text>
</comment>
<evidence type="ECO:0000256" key="1">
    <source>
        <dbReference type="SAM" id="MobiDB-lite"/>
    </source>
</evidence>
<keyword evidence="2" id="KW-1133">Transmembrane helix</keyword>
<dbReference type="EMBL" id="JACAZH010000001">
    <property type="protein sequence ID" value="KAF7378471.1"/>
    <property type="molecule type" value="Genomic_DNA"/>
</dbReference>
<dbReference type="Proteomes" id="UP000623467">
    <property type="component" value="Unassembled WGS sequence"/>
</dbReference>
<feature type="compositionally biased region" description="Low complexity" evidence="1">
    <location>
        <begin position="210"/>
        <end position="239"/>
    </location>
</feature>
<feature type="transmembrane region" description="Helical" evidence="2">
    <location>
        <begin position="259"/>
        <end position="280"/>
    </location>
</feature>
<evidence type="ECO:0000256" key="3">
    <source>
        <dbReference type="SAM" id="SignalP"/>
    </source>
</evidence>
<dbReference type="OrthoDB" id="5133123at2759"/>
<reference evidence="4" key="1">
    <citation type="submission" date="2020-05" db="EMBL/GenBank/DDBJ databases">
        <title>Mycena genomes resolve the evolution of fungal bioluminescence.</title>
        <authorList>
            <person name="Tsai I.J."/>
        </authorList>
    </citation>
    <scope>NUCLEOTIDE SEQUENCE</scope>
    <source>
        <strain evidence="4">160909Yilan</strain>
    </source>
</reference>
<gene>
    <name evidence="4" type="ORF">MSAN_00274400</name>
</gene>
<evidence type="ECO:0000256" key="2">
    <source>
        <dbReference type="SAM" id="Phobius"/>
    </source>
</evidence>
<keyword evidence="5" id="KW-1185">Reference proteome</keyword>
<feature type="compositionally biased region" description="Basic and acidic residues" evidence="1">
    <location>
        <begin position="316"/>
        <end position="327"/>
    </location>
</feature>
<accession>A0A8H6ZL87</accession>
<dbReference type="AlphaFoldDB" id="A0A8H6ZL87"/>
<sequence length="391" mass="41640">MHTLFEYFIIFTVAVQLPQLSLATWLPGKAAQINFYVGGTCAQYTAEVESWWTSSPLVGGNGAVTGAECFLLSMPGDSTGINTAMMWEQTTTSDIVEPAQANGWCMFWDGFNCTGNAVSSLYAPAGLAGGPCQSSWSKDGFMWKSGRCFIDAAITPAPPQATTLSSTQTSISTTSNTTSTSPSATSSISHTSTTFASSTHLSKSRPAKLTTSSHVSTTVSSSASPSGYSSSISAPLASSSPPPQSNTLSIRKPLSSGTIAGVAFGTVSLVVVAIVLAFCIRRRGRKKQDAILPYLLMSERHSPEAHRRSHTLQILEKSRGGTRRESQLRSPTSGSPRRDQSAVANELRALRDDVNRLNSAMTGGDDYGERIRALERELQSYADPPLPGYQV</sequence>
<feature type="chain" id="PRO_5034938142" evidence="3">
    <location>
        <begin position="24"/>
        <end position="391"/>
    </location>
</feature>
<evidence type="ECO:0000313" key="5">
    <source>
        <dbReference type="Proteomes" id="UP000623467"/>
    </source>
</evidence>
<dbReference type="PANTHER" id="PTHR16861:SF4">
    <property type="entry name" value="SH3 DOMAIN PROTEIN (AFU_ORTHOLOGUE AFUA_1G13610)"/>
    <property type="match status" value="1"/>
</dbReference>
<evidence type="ECO:0000313" key="4">
    <source>
        <dbReference type="EMBL" id="KAF7378471.1"/>
    </source>
</evidence>
<feature type="region of interest" description="Disordered" evidence="1">
    <location>
        <begin position="301"/>
        <end position="341"/>
    </location>
</feature>
<keyword evidence="3" id="KW-0732">Signal</keyword>
<keyword evidence="2" id="KW-0812">Transmembrane</keyword>
<protein>
    <submittedName>
        <fullName evidence="4">Uncharacterized protein</fullName>
    </submittedName>
</protein>
<name>A0A8H6ZL87_9AGAR</name>
<feature type="region of interest" description="Disordered" evidence="1">
    <location>
        <begin position="205"/>
        <end position="249"/>
    </location>
</feature>
<proteinExistence type="predicted"/>
<feature type="signal peptide" evidence="3">
    <location>
        <begin position="1"/>
        <end position="23"/>
    </location>
</feature>